<dbReference type="SUPFAM" id="SSF54637">
    <property type="entry name" value="Thioesterase/thiol ester dehydrase-isomerase"/>
    <property type="match status" value="1"/>
</dbReference>
<dbReference type="PANTHER" id="PTHR43664:SF1">
    <property type="entry name" value="BETA-METHYLMALYL-COA DEHYDRATASE"/>
    <property type="match status" value="1"/>
</dbReference>
<keyword evidence="3" id="KW-1185">Reference proteome</keyword>
<sequence length="154" mass="17127">MKSMFFEDFRVGDRFGTAGVTLTEAQIIDFALMYDPQPFHVDAVAAANGPFGGLIASGFQTLALTFRLLRDTGIIHDSSMGGSGGDQLRWLRPVRPGDTLKVVVEVTEVQPSRSRDDRGRVRLQYNTYNQRDESVLSILLDHIIARRTPETISV</sequence>
<reference evidence="2" key="1">
    <citation type="submission" date="2021-02" db="EMBL/GenBank/DDBJ databases">
        <title>Skermanella TT6 skin isolate.</title>
        <authorList>
            <person name="Lee K."/>
            <person name="Ganzorig M."/>
        </authorList>
    </citation>
    <scope>NUCLEOTIDE SEQUENCE</scope>
    <source>
        <strain evidence="2">TT6</strain>
    </source>
</reference>
<evidence type="ECO:0000313" key="2">
    <source>
        <dbReference type="EMBL" id="QQP92450.1"/>
    </source>
</evidence>
<evidence type="ECO:0000259" key="1">
    <source>
        <dbReference type="Pfam" id="PF01575"/>
    </source>
</evidence>
<accession>A0ABX7BFA3</accession>
<gene>
    <name evidence="2" type="ORF">IGS68_15285</name>
</gene>
<feature type="domain" description="MaoC-like" evidence="1">
    <location>
        <begin position="12"/>
        <end position="114"/>
    </location>
</feature>
<dbReference type="InterPro" id="IPR002539">
    <property type="entry name" value="MaoC-like_dom"/>
</dbReference>
<evidence type="ECO:0000313" key="3">
    <source>
        <dbReference type="Proteomes" id="UP000595197"/>
    </source>
</evidence>
<dbReference type="Gene3D" id="3.10.129.10">
    <property type="entry name" value="Hotdog Thioesterase"/>
    <property type="match status" value="1"/>
</dbReference>
<dbReference type="EMBL" id="CP067420">
    <property type="protein sequence ID" value="QQP92450.1"/>
    <property type="molecule type" value="Genomic_DNA"/>
</dbReference>
<name>A0ABX7BFA3_9PROT</name>
<dbReference type="Pfam" id="PF01575">
    <property type="entry name" value="MaoC_dehydratas"/>
    <property type="match status" value="1"/>
</dbReference>
<dbReference type="InterPro" id="IPR052342">
    <property type="entry name" value="MCH/BMMD"/>
</dbReference>
<dbReference type="CDD" id="cd03454">
    <property type="entry name" value="YdeM"/>
    <property type="match status" value="1"/>
</dbReference>
<dbReference type="InterPro" id="IPR029069">
    <property type="entry name" value="HotDog_dom_sf"/>
</dbReference>
<protein>
    <submittedName>
        <fullName evidence="2">MaoC family dehydratase</fullName>
    </submittedName>
</protein>
<organism evidence="2 3">
    <name type="scientific">Skermanella cutis</name>
    <dbReference type="NCBI Taxonomy" id="2775420"/>
    <lineage>
        <taxon>Bacteria</taxon>
        <taxon>Pseudomonadati</taxon>
        <taxon>Pseudomonadota</taxon>
        <taxon>Alphaproteobacteria</taxon>
        <taxon>Rhodospirillales</taxon>
        <taxon>Azospirillaceae</taxon>
        <taxon>Skermanella</taxon>
    </lineage>
</organism>
<proteinExistence type="predicted"/>
<dbReference type="Proteomes" id="UP000595197">
    <property type="component" value="Chromosome"/>
</dbReference>
<dbReference type="PANTHER" id="PTHR43664">
    <property type="entry name" value="MONOAMINE OXIDASE-RELATED"/>
    <property type="match status" value="1"/>
</dbReference>